<evidence type="ECO:0000313" key="2">
    <source>
        <dbReference type="Proteomes" id="UP000050795"/>
    </source>
</evidence>
<evidence type="ECO:0000256" key="1">
    <source>
        <dbReference type="SAM" id="MobiDB-lite"/>
    </source>
</evidence>
<evidence type="ECO:0000313" key="3">
    <source>
        <dbReference type="WBParaSite" id="TREG1_53250.1"/>
    </source>
</evidence>
<dbReference type="AlphaFoldDB" id="A0AA85K1D4"/>
<keyword evidence="2" id="KW-1185">Reference proteome</keyword>
<organism evidence="2 3">
    <name type="scientific">Trichobilharzia regenti</name>
    <name type="common">Nasal bird schistosome</name>
    <dbReference type="NCBI Taxonomy" id="157069"/>
    <lineage>
        <taxon>Eukaryota</taxon>
        <taxon>Metazoa</taxon>
        <taxon>Spiralia</taxon>
        <taxon>Lophotrochozoa</taxon>
        <taxon>Platyhelminthes</taxon>
        <taxon>Trematoda</taxon>
        <taxon>Digenea</taxon>
        <taxon>Strigeidida</taxon>
        <taxon>Schistosomatoidea</taxon>
        <taxon>Schistosomatidae</taxon>
        <taxon>Trichobilharzia</taxon>
    </lineage>
</organism>
<feature type="compositionally biased region" description="Polar residues" evidence="1">
    <location>
        <begin position="52"/>
        <end position="67"/>
    </location>
</feature>
<feature type="region of interest" description="Disordered" evidence="1">
    <location>
        <begin position="37"/>
        <end position="77"/>
    </location>
</feature>
<reference evidence="3" key="2">
    <citation type="submission" date="2023-11" db="UniProtKB">
        <authorList>
            <consortium name="WormBaseParasite"/>
        </authorList>
    </citation>
    <scope>IDENTIFICATION</scope>
</reference>
<accession>A0AA85K1D4</accession>
<name>A0AA85K1D4_TRIRE</name>
<reference evidence="2" key="1">
    <citation type="submission" date="2022-06" db="EMBL/GenBank/DDBJ databases">
        <authorList>
            <person name="Berger JAMES D."/>
            <person name="Berger JAMES D."/>
        </authorList>
    </citation>
    <scope>NUCLEOTIDE SEQUENCE [LARGE SCALE GENOMIC DNA]</scope>
</reference>
<feature type="compositionally biased region" description="Low complexity" evidence="1">
    <location>
        <begin position="39"/>
        <end position="51"/>
    </location>
</feature>
<protein>
    <submittedName>
        <fullName evidence="3">Uncharacterized protein</fullName>
    </submittedName>
</protein>
<dbReference type="WBParaSite" id="TREG1_53250.1">
    <property type="protein sequence ID" value="TREG1_53250.1"/>
    <property type="gene ID" value="TREG1_53250"/>
</dbReference>
<proteinExistence type="predicted"/>
<dbReference type="Proteomes" id="UP000050795">
    <property type="component" value="Unassembled WGS sequence"/>
</dbReference>
<sequence length="77" mass="8798">MHLVVCNMRKISIMPVQLFLLFIMLYTVLSVPTAYFTQPSSSSVSSSPSSSLTDTQHGQNSQANQQKYLFYKSYRRN</sequence>